<dbReference type="Pfam" id="PF07978">
    <property type="entry name" value="NIPSNAP"/>
    <property type="match status" value="2"/>
</dbReference>
<feature type="domain" description="NIPSNAP" evidence="2">
    <location>
        <begin position="27"/>
        <end position="123"/>
    </location>
</feature>
<evidence type="ECO:0000259" key="2">
    <source>
        <dbReference type="Pfam" id="PF07978"/>
    </source>
</evidence>
<dbReference type="InterPro" id="IPR012577">
    <property type="entry name" value="NIPSNAP"/>
</dbReference>
<evidence type="ECO:0000256" key="1">
    <source>
        <dbReference type="SAM" id="SignalP"/>
    </source>
</evidence>
<reference evidence="3 4" key="1">
    <citation type="submission" date="2022-01" db="EMBL/GenBank/DDBJ databases">
        <title>Mariniradius saccharolyticus sp. nov., isolated from sediment of a river.</title>
        <authorList>
            <person name="Liu H."/>
        </authorList>
    </citation>
    <scope>NUCLEOTIDE SEQUENCE [LARGE SCALE GENOMIC DNA]</scope>
    <source>
        <strain evidence="3 4">RY-2</strain>
    </source>
</reference>
<dbReference type="RefSeq" id="WP_008624247.1">
    <property type="nucleotide sequence ID" value="NZ_JAKEVZ010000003.1"/>
</dbReference>
<gene>
    <name evidence="3" type="ORF">L0U89_05815</name>
</gene>
<protein>
    <submittedName>
        <fullName evidence="3">NIPSNAP family protein</fullName>
    </submittedName>
</protein>
<evidence type="ECO:0000313" key="3">
    <source>
        <dbReference type="EMBL" id="MCF1750582.1"/>
    </source>
</evidence>
<dbReference type="SUPFAM" id="SSF54909">
    <property type="entry name" value="Dimeric alpha+beta barrel"/>
    <property type="match status" value="2"/>
</dbReference>
<proteinExistence type="predicted"/>
<dbReference type="Proteomes" id="UP001201449">
    <property type="component" value="Unassembled WGS sequence"/>
</dbReference>
<feature type="signal peptide" evidence="1">
    <location>
        <begin position="1"/>
        <end position="21"/>
    </location>
</feature>
<accession>A0ABS9BSW9</accession>
<comment type="caution">
    <text evidence="3">The sequence shown here is derived from an EMBL/GenBank/DDBJ whole genome shotgun (WGS) entry which is preliminary data.</text>
</comment>
<organism evidence="3 4">
    <name type="scientific">Mariniradius sediminis</name>
    <dbReference type="NCBI Taxonomy" id="2909237"/>
    <lineage>
        <taxon>Bacteria</taxon>
        <taxon>Pseudomonadati</taxon>
        <taxon>Bacteroidota</taxon>
        <taxon>Cytophagia</taxon>
        <taxon>Cytophagales</taxon>
        <taxon>Cyclobacteriaceae</taxon>
        <taxon>Mariniradius</taxon>
    </lineage>
</organism>
<dbReference type="Gene3D" id="3.30.70.100">
    <property type="match status" value="2"/>
</dbReference>
<evidence type="ECO:0000313" key="4">
    <source>
        <dbReference type="Proteomes" id="UP001201449"/>
    </source>
</evidence>
<feature type="chain" id="PRO_5047017374" evidence="1">
    <location>
        <begin position="22"/>
        <end position="250"/>
    </location>
</feature>
<keyword evidence="4" id="KW-1185">Reference proteome</keyword>
<dbReference type="EMBL" id="JAKEVZ010000003">
    <property type="protein sequence ID" value="MCF1750582.1"/>
    <property type="molecule type" value="Genomic_DNA"/>
</dbReference>
<dbReference type="InterPro" id="IPR011008">
    <property type="entry name" value="Dimeric_a/b-barrel"/>
</dbReference>
<sequence>MKTIKLLSLTLLAFLCLEAGAQDMRYFEMRTYTAHEGKRPDLVKRFQDHTLRLFAKAGIENIGYFIPTDPNDNRLVFILAYPHQAMRDMLWEKFATDPEWLEVRAASEANGPLVAKVEQTFLEIADDLNPEIVRDTNEGNRVFELRTYTMFPGKIDAIHARFRDYTRELFQKHGMINVMYWYTVEADESVQPKLVYLLAHKSEKAGKDSFAKFGKDPVWITVRDASEQNGKIVEKVESLYLQPLPFSPMK</sequence>
<feature type="domain" description="NIPSNAP" evidence="2">
    <location>
        <begin position="143"/>
        <end position="248"/>
    </location>
</feature>
<name>A0ABS9BSW9_9BACT</name>
<keyword evidence="1" id="KW-0732">Signal</keyword>